<dbReference type="InterPro" id="IPR024533">
    <property type="entry name" value="DUF3834"/>
</dbReference>
<dbReference type="Proteomes" id="UP000062475">
    <property type="component" value="Chromosome"/>
</dbReference>
<dbReference type="Pfam" id="PF12916">
    <property type="entry name" value="DUF3834"/>
    <property type="match status" value="1"/>
</dbReference>
<evidence type="ECO:0000313" key="6">
    <source>
        <dbReference type="EMBL" id="AKV82556.1"/>
    </source>
</evidence>
<reference evidence="1 7" key="1">
    <citation type="journal article" date="2014" name="J. Bacteriol.">
        <title>Role of an Archaeal PitA Transporter in the Copper and Arsenic Resistance of Metallosphaera sedula, an Extreme Thermoacidophile.</title>
        <authorList>
            <person name="McCarthy S."/>
            <person name="Ai C."/>
            <person name="Wheaton G."/>
            <person name="Tevatia R."/>
            <person name="Eckrich V."/>
            <person name="Kelly R."/>
            <person name="Blum P."/>
        </authorList>
    </citation>
    <scope>NUCLEOTIDE SEQUENCE [LARGE SCALE GENOMIC DNA]</scope>
    <source>
        <strain evidence="1 7">CuR1</strain>
    </source>
</reference>
<evidence type="ECO:0000313" key="3">
    <source>
        <dbReference type="EMBL" id="AKV75815.1"/>
    </source>
</evidence>
<dbReference type="OMA" id="CGAQING"/>
<dbReference type="EMBL" id="CP012174">
    <property type="protein sequence ID" value="AKV78064.1"/>
    <property type="molecule type" value="Genomic_DNA"/>
</dbReference>
<dbReference type="OrthoDB" id="56755at2157"/>
<evidence type="ECO:0000313" key="10">
    <source>
        <dbReference type="Proteomes" id="UP000062398"/>
    </source>
</evidence>
<reference evidence="9 10" key="2">
    <citation type="journal article" date="2015" name="Genome Announc.">
        <title>Complete Genome Sequences of Evolved Arsenate-Resistant Metallosphaera sedula Strains.</title>
        <authorList>
            <person name="Ai C."/>
            <person name="McCarthy S."/>
            <person name="Schackwitz W."/>
            <person name="Martin J."/>
            <person name="Lipzen A."/>
            <person name="Blum P."/>
        </authorList>
    </citation>
    <scope>NUCLEOTIDE SEQUENCE [LARGE SCALE GENOMIC DNA]</scope>
    <source>
        <strain evidence="4 10">ARS120-1</strain>
        <strain evidence="5 9">ARS120-2</strain>
        <strain evidence="2 12">ARS50-1</strain>
        <strain evidence="3 11">ARS50-2</strain>
    </source>
</reference>
<dbReference type="PATRIC" id="fig|43687.5.peg.440"/>
<dbReference type="Proteomes" id="UP000061362">
    <property type="component" value="Chromosome"/>
</dbReference>
<evidence type="ECO:0000313" key="12">
    <source>
        <dbReference type="Proteomes" id="UP000068832"/>
    </source>
</evidence>
<sequence length="214" mass="23410">MLKVIAAPGPVSYPMIASTMKNKDIIIDFGKDGSADVILDSTVSLVRRGLRTDYVTIKGLMVVSPDVGKRIGVWRKGSAADVLTRALLDKKGIRGEVVYADEMPRLVEMLNKKEVDSIVIASPFAKGKTFEELLGIPGSCGASVNANHEEFISAYSEGIELMKQDPQGVAEYVAKKLPIQANLQMIVNLPKTTVLTVERLKDNSQFENLVKKYL</sequence>
<organism evidence="1 7">
    <name type="scientific">Metallosphaera sedula</name>
    <dbReference type="NCBI Taxonomy" id="43687"/>
    <lineage>
        <taxon>Archaea</taxon>
        <taxon>Thermoproteota</taxon>
        <taxon>Thermoprotei</taxon>
        <taxon>Sulfolobales</taxon>
        <taxon>Sulfolobaceae</taxon>
        <taxon>Metallosphaera</taxon>
    </lineage>
</organism>
<dbReference type="EMBL" id="CP012175">
    <property type="protein sequence ID" value="AKV80309.1"/>
    <property type="molecule type" value="Genomic_DNA"/>
</dbReference>
<evidence type="ECO:0000313" key="2">
    <source>
        <dbReference type="EMBL" id="AKV73574.1"/>
    </source>
</evidence>
<dbReference type="Proteomes" id="UP000068832">
    <property type="component" value="Chromosome"/>
</dbReference>
<dbReference type="EMBL" id="CP008822">
    <property type="protein sequence ID" value="AIM26593.1"/>
    <property type="molecule type" value="Genomic_DNA"/>
</dbReference>
<evidence type="ECO:0000313" key="4">
    <source>
        <dbReference type="EMBL" id="AKV78064.1"/>
    </source>
</evidence>
<dbReference type="GeneID" id="91754876"/>
<dbReference type="EMBL" id="CP012172">
    <property type="protein sequence ID" value="AKV73574.1"/>
    <property type="molecule type" value="Genomic_DNA"/>
</dbReference>
<protein>
    <recommendedName>
        <fullName evidence="13">DUF3834 domain-containing protein</fullName>
    </recommendedName>
</protein>
<dbReference type="Gene3D" id="3.40.190.200">
    <property type="match status" value="1"/>
</dbReference>
<evidence type="ECO:0000313" key="9">
    <source>
        <dbReference type="Proteomes" id="UP000061362"/>
    </source>
</evidence>
<reference evidence="6 8" key="3">
    <citation type="submission" date="2015-07" db="EMBL/GenBank/DDBJ databases">
        <title>Physiological, transcriptional responses and genome re-sequencing of acid resistant extremely thermoacidophilic Metallosphaera sedula SARC-M1.</title>
        <authorList>
            <person name="Ai C."/>
            <person name="McCarthy S."/>
            <person name="Eckrich V."/>
            <person name="Rudrappa D."/>
            <person name="Qiu G."/>
            <person name="Blum P."/>
        </authorList>
    </citation>
    <scope>NUCLEOTIDE SEQUENCE [LARGE SCALE GENOMIC DNA]</scope>
    <source>
        <strain evidence="6 8">SARC-M1</strain>
    </source>
</reference>
<evidence type="ECO:0000313" key="8">
    <source>
        <dbReference type="Proteomes" id="UP000056255"/>
    </source>
</evidence>
<dbReference type="SUPFAM" id="SSF53850">
    <property type="entry name" value="Periplasmic binding protein-like II"/>
    <property type="match status" value="1"/>
</dbReference>
<evidence type="ECO:0008006" key="13">
    <source>
        <dbReference type="Google" id="ProtNLM"/>
    </source>
</evidence>
<evidence type="ECO:0000313" key="1">
    <source>
        <dbReference type="EMBL" id="AIM26593.1"/>
    </source>
</evidence>
<evidence type="ECO:0000313" key="7">
    <source>
        <dbReference type="Proteomes" id="UP000029084"/>
    </source>
</evidence>
<dbReference type="EMBL" id="CP012176">
    <property type="protein sequence ID" value="AKV82556.1"/>
    <property type="molecule type" value="Genomic_DNA"/>
</dbReference>
<dbReference type="Proteomes" id="UP000029084">
    <property type="component" value="Chromosome"/>
</dbReference>
<gene>
    <name evidence="1" type="ORF">HA72_0429</name>
    <name evidence="2" type="ORF">MsedA_0442</name>
    <name evidence="3" type="ORF">MsedB_0442</name>
    <name evidence="4" type="ORF">MsedC_0441</name>
    <name evidence="5" type="ORF">MsedD_0442</name>
    <name evidence="6" type="ORF">MsedE_0442</name>
</gene>
<evidence type="ECO:0000313" key="11">
    <source>
        <dbReference type="Proteomes" id="UP000062475"/>
    </source>
</evidence>
<dbReference type="Proteomes" id="UP000056255">
    <property type="component" value="Chromosome"/>
</dbReference>
<proteinExistence type="predicted"/>
<dbReference type="EMBL" id="CP012173">
    <property type="protein sequence ID" value="AKV75815.1"/>
    <property type="molecule type" value="Genomic_DNA"/>
</dbReference>
<name>A0A088E3T0_9CREN</name>
<accession>A0A088E3T0</accession>
<evidence type="ECO:0000313" key="5">
    <source>
        <dbReference type="EMBL" id="AKV80309.1"/>
    </source>
</evidence>
<dbReference type="AlphaFoldDB" id="A0A088E3T0"/>
<dbReference type="RefSeq" id="WP_012020394.1">
    <property type="nucleotide sequence ID" value="NZ_CP008822.1"/>
</dbReference>
<dbReference type="Proteomes" id="UP000062398">
    <property type="component" value="Chromosome"/>
</dbReference>